<dbReference type="InterPro" id="IPR032171">
    <property type="entry name" value="COR-A"/>
</dbReference>
<dbReference type="Gene3D" id="1.25.40.20">
    <property type="entry name" value="Ankyrin repeat-containing domain"/>
    <property type="match status" value="3"/>
</dbReference>
<keyword evidence="8 15" id="KW-0547">Nucleotide-binding</keyword>
<feature type="region of interest" description="Disordered" evidence="16">
    <location>
        <begin position="374"/>
        <end position="426"/>
    </location>
</feature>
<dbReference type="GO" id="GO:0009966">
    <property type="term" value="P:regulation of signal transduction"/>
    <property type="evidence" value="ECO:0007669"/>
    <property type="project" value="UniProtKB-ARBA"/>
</dbReference>
<dbReference type="SMART" id="SM00369">
    <property type="entry name" value="LRR_TYP"/>
    <property type="match status" value="10"/>
</dbReference>
<sequence length="2779" mass="307440">MEKGGLEKGNWMKRTERKWGPSEAAAAKESVCGNGMSSHSPDDTEDFPGRLLHQAALWDNAELLEDLLNGDQLAHLDCRDAWGRTPLHAAATTENSRCLRILLQAGADVNLASGPRAEGRTCLHLASEHGAVENIRLLLDHGADLLAKDANGMTALDLAEHGDHEQCMTVLKGAADARELARQELHSALRESCSRGDVSRAKAILRDLGAEAQIIINSAPNGSNTLLFKACEEGQREMVRLLLDHGADGRIHPVTKYSPLYIACYYGRRDIAEMLLKKFPCLACVSTVERWLPLHACIINSHVSVLELLLKFPYPEEALHKYWDKTGQFEYDMAFDINMKDVTGQSALYLACYVGNQKLVDLLLKHRVQGHRVKSKEELEEGSLKDQETSSNDSKSSSRENTKSSLNANTDSAEKTEEVTSPTKHRISGGIQALMSKLNLVKTDNAHKDNMLSPLDIDMYCNSNTETALHIAVKNKHHIIVSMLLTAGANPNLRVYLPDDEMARLAEDEYIFTGSTALVEACRNRDLGMLDLLLKSHARDDECKALFIAAHAKDEVIVSKLLALKAHPDPEFKVNKRALDIKPSQQFSSLNVGSGGGVYSSLAPSTPVMINWHGQRCLSYLKDQWLVDASVNLNPKLRLSPRNQVIALYAITRLDISNNALTELPDMIFQLPSLKILNAAQNKIEKLPPSIGQFIDGTVTLPRKGSKKELFQGPLSVLEEVHLQDNRLDNLPDGIFTLPALQLLDVSNNKLSSLPYKIWTAPKLRELNVSLNLLHDLPVRPEGHGHDSGIGSDAMSEVSDEDSMSSMSDLHLSLPDDLTEESPARRKTPDPRGVLSLGKHGNVVTCCRRRELKHHSLWSSAVEIQESLMGVRETEEETLSNLQSLNLSHNSFMCVPNGLACLALSLNRLNLSYNRLTEMGSASSYPVGLKQLDLSHNRIRAWPTVARSESLESLESTVSSCYALAEITKNNKFLCPGRKYSQNLSVARARGGTSSPMGTSPTPGSCIHRRHMRLESLRTLILADNKLTRLSLYLDESDFSLVTEVDENEASPVRTSTPRKSWLLFPNLSMLDVSNNQLRDLPTTLHELTNLSVLNISGNDDITELPPEMGLLSRLWNLNTRGCSLQEPLKSMIESKKYKTMDVIGYLKSILEDARPYARMKLMIVGVQGIGKTSLLEQLRQEGTGSYRKKPVEHWAKRMGNKNINTRTSRGTSMSTVGVDIGDWIFEKKIRGHSNYGPVVFRTWDFGGQKEYYATHQYFLSKRSLYLVVWKISDGERGVAEILQWLVNIQARAPNSPVLIVGTHYDLVKEKFPPSWSEDLQQMIRDKFINVIDADKLGLPRVLDTIEVSCKTRHNVKLLCNLIYDTVFSLKTPGSKERLLEQRIPASYLALEDVIGVLALERRVQGRDPVLTADKYQTLVTQEMSSRGHRPFRDVAELNQATTFLHENGVMLHYEDATLKDLYFLDPQWLCDMLAHVVTIREINPFARNGIMKLDDLKHVFKSSTCAPVDAKSYIVNLLNKFEVALTWDNRTLLIPSLLPSEEQLRSGLPGTDVRIPVRSRGWAIRNKKFSTSTGSTIVGNSSFYMSSTEERKPRPLSSHGLTTEAIGSPKKEVQVTHRSAPHAAIRRLLLMSYFPSGFWSRLITRILADDTVVDIVRNYFVMPREVLNDRGLSSVLGGQAEWMCWQTGMELHYAHTTLFRMREVLPCFSHGTHHMPHGHGGPPPGSSQSSTQTNHLYYDYKSMRFLVRQEGMWSDVEVNSSAVLEICLPNEAVVIKRPFQDKEVANPAADILANGIQSVVLDPAPECVAKLLSLAVDHIDTLLEDWYPTLGTRFVHTSEGKFLVTRLVPCPVCLECHGQHEGPGNHPQARHLPDNWGSFVEMNPLYCSMTASQISQGHPATMPFGNVASSQPGGCNSSSSTPAGGGGGVSPAGAAAGVGGNMSPQLPRRSWGSRESYTSDGDSGVGAESTTSSRKASAEGRPDLDNSANNEGESTGAQEVTPVVYSFMVEECILAAYTARSVPCPLHADLLLAQIAPDTVFLDLGDRYLVRPEVIKQGKLLGRGGFGFVFQGSCRNRLNGGPMDVALKMLQPVDPGPNARQSAIVAFKAAQSKWERDPLQYACKAYCSARQEVNILLSLRHQHIVPLVGVCPRPLALVLELAPQGALDQCLKHYQRSGGRLSLPTLQAVVLQVAKALEYLHGQHIIYRDLKSENVLVWELPPPFHHQPHPRVDVRLADYGISRASLPTGTKGFGGTEGFMAPEMMRHNGEEEYTEKVDCFSFGMFMYELLTTHQPYEHCDNVKEHVLEGGRPALTHRETEYPVYVLDLMVMCWSQQPRFRPSASQIVSIASAPEFTHLLDVASLDHSLNIIDAIRVPPAYVKDEDGELVMRELGNIWVSRTSPQLDMVGAGEWGWAGYTSIEGLPDTITAMCCVGEHVWLGDNAGNIHGYNTVDYCRVFSYCLEPDAPQSSPVRSLCSLHALGRVAVALLNGRLFLCSSDVTPTSPVLGEGSFVMTELAGSTHEIYCLAVTQTDNTWSLWCGGSQGTMSVFCLRDDGLVMSQDAVSHFTSSTPPASDSSADVFILHAPQNLSTVSPHLRNSIWSYVYPGCVVYHWDARDQKVVNRLDCSKLVPCSESLQSISIEEHLSPSHCQVTAVAVCGSEVYVGTKWGCVVVAEAESMRPITVFRPYENEVRAIVPLPPASVVLDPGSSEDQTDGFGGDREGVPSPTPLLATIGKGYRNLLGRYAPMPRSAHPEPAQAQRAMYCLLWRAHHWLNT</sequence>
<dbReference type="PROSITE" id="PS50088">
    <property type="entry name" value="ANK_REPEAT"/>
    <property type="match status" value="4"/>
</dbReference>
<dbReference type="SMART" id="SM00248">
    <property type="entry name" value="ANK"/>
    <property type="match status" value="9"/>
</dbReference>
<accession>A0AAW0UUC0</accession>
<keyword evidence="11 14" id="KW-0040">ANK repeat</keyword>
<dbReference type="Gene3D" id="3.40.50.300">
    <property type="entry name" value="P-loop containing nucleotide triphosphate hydrolases"/>
    <property type="match status" value="1"/>
</dbReference>
<dbReference type="InterPro" id="IPR027417">
    <property type="entry name" value="P-loop_NTPase"/>
</dbReference>
<evidence type="ECO:0000256" key="6">
    <source>
        <dbReference type="ARBA" id="ARBA00022679"/>
    </source>
</evidence>
<evidence type="ECO:0000256" key="9">
    <source>
        <dbReference type="ARBA" id="ARBA00022777"/>
    </source>
</evidence>
<dbReference type="Pfam" id="PF00023">
    <property type="entry name" value="Ank"/>
    <property type="match status" value="1"/>
</dbReference>
<evidence type="ECO:0000259" key="17">
    <source>
        <dbReference type="PROSITE" id="PS50011"/>
    </source>
</evidence>
<gene>
    <name evidence="19" type="ORF">O3P69_000078</name>
</gene>
<evidence type="ECO:0000256" key="8">
    <source>
        <dbReference type="ARBA" id="ARBA00022741"/>
    </source>
</evidence>
<dbReference type="SUPFAM" id="SSF52058">
    <property type="entry name" value="L domain-like"/>
    <property type="match status" value="1"/>
</dbReference>
<dbReference type="InterPro" id="IPR002110">
    <property type="entry name" value="Ankyrin_rpt"/>
</dbReference>
<dbReference type="SMART" id="SM00364">
    <property type="entry name" value="LRR_BAC"/>
    <property type="match status" value="10"/>
</dbReference>
<dbReference type="GO" id="GO:0005525">
    <property type="term" value="F:GTP binding"/>
    <property type="evidence" value="ECO:0007669"/>
    <property type="project" value="UniProtKB-KW"/>
</dbReference>
<keyword evidence="7" id="KW-0677">Repeat</keyword>
<dbReference type="GO" id="GO:0005524">
    <property type="term" value="F:ATP binding"/>
    <property type="evidence" value="ECO:0007669"/>
    <property type="project" value="UniProtKB-UniRule"/>
</dbReference>
<dbReference type="Pfam" id="PF16095">
    <property type="entry name" value="COR-A"/>
    <property type="match status" value="1"/>
</dbReference>
<feature type="region of interest" description="Disordered" evidence="16">
    <location>
        <begin position="2708"/>
        <end position="2731"/>
    </location>
</feature>
<evidence type="ECO:0000256" key="1">
    <source>
        <dbReference type="ARBA" id="ARBA00001946"/>
    </source>
</evidence>
<evidence type="ECO:0000256" key="10">
    <source>
        <dbReference type="ARBA" id="ARBA00022840"/>
    </source>
</evidence>
<proteinExistence type="inferred from homology"/>
<dbReference type="GO" id="GO:0004674">
    <property type="term" value="F:protein serine/threonine kinase activity"/>
    <property type="evidence" value="ECO:0007669"/>
    <property type="project" value="UniProtKB-KW"/>
</dbReference>
<dbReference type="Pfam" id="PF07714">
    <property type="entry name" value="PK_Tyr_Ser-Thr"/>
    <property type="match status" value="1"/>
</dbReference>
<dbReference type="Gene3D" id="1.10.10.2200">
    <property type="match status" value="1"/>
</dbReference>
<dbReference type="FunFam" id="3.40.50.300:FF:001518">
    <property type="entry name" value="Leucine-rich repeat kinase, isoform C"/>
    <property type="match status" value="1"/>
</dbReference>
<feature type="region of interest" description="Disordered" evidence="16">
    <location>
        <begin position="1903"/>
        <end position="1998"/>
    </location>
</feature>
<evidence type="ECO:0000256" key="14">
    <source>
        <dbReference type="PROSITE-ProRule" id="PRU00023"/>
    </source>
</evidence>
<keyword evidence="20" id="KW-1185">Reference proteome</keyword>
<feature type="region of interest" description="Disordered" evidence="16">
    <location>
        <begin position="1"/>
        <end position="47"/>
    </location>
</feature>
<dbReference type="FunFam" id="1.10.510.10:FF:001242">
    <property type="entry name" value="Leucine-rich repeat serine/threonine-protein kinase 1"/>
    <property type="match status" value="1"/>
</dbReference>
<dbReference type="PROSITE" id="PS51450">
    <property type="entry name" value="LRR"/>
    <property type="match status" value="4"/>
</dbReference>
<evidence type="ECO:0000256" key="7">
    <source>
        <dbReference type="ARBA" id="ARBA00022737"/>
    </source>
</evidence>
<evidence type="ECO:0000313" key="19">
    <source>
        <dbReference type="EMBL" id="KAK8403729.1"/>
    </source>
</evidence>
<dbReference type="GO" id="GO:0005737">
    <property type="term" value="C:cytoplasm"/>
    <property type="evidence" value="ECO:0007669"/>
    <property type="project" value="UniProtKB-ARBA"/>
</dbReference>
<feature type="binding site" evidence="15">
    <location>
        <position position="2089"/>
    </location>
    <ligand>
        <name>ATP</name>
        <dbReference type="ChEBI" id="CHEBI:30616"/>
    </ligand>
</feature>
<keyword evidence="5" id="KW-0433">Leucine-rich repeat</keyword>
<feature type="compositionally biased region" description="Gly residues" evidence="16">
    <location>
        <begin position="1924"/>
        <end position="1941"/>
    </location>
</feature>
<comment type="catalytic activity">
    <reaction evidence="12">
        <text>L-threonyl-[protein] + ATP = O-phospho-L-threonyl-[protein] + ADP + H(+)</text>
        <dbReference type="Rhea" id="RHEA:46608"/>
        <dbReference type="Rhea" id="RHEA-COMP:11060"/>
        <dbReference type="Rhea" id="RHEA-COMP:11605"/>
        <dbReference type="ChEBI" id="CHEBI:15378"/>
        <dbReference type="ChEBI" id="CHEBI:30013"/>
        <dbReference type="ChEBI" id="CHEBI:30616"/>
        <dbReference type="ChEBI" id="CHEBI:61977"/>
        <dbReference type="ChEBI" id="CHEBI:456216"/>
        <dbReference type="EC" id="2.7.11.1"/>
    </reaction>
</comment>
<dbReference type="FunFam" id="3.30.70.1390:FF:000004">
    <property type="entry name" value="Leucine-rich repeat kinase, isoform C"/>
    <property type="match status" value="1"/>
</dbReference>
<feature type="compositionally biased region" description="Polar residues" evidence="16">
    <location>
        <begin position="1987"/>
        <end position="1998"/>
    </location>
</feature>
<dbReference type="Pfam" id="PF12796">
    <property type="entry name" value="Ank_2"/>
    <property type="match status" value="2"/>
</dbReference>
<dbReference type="InterPro" id="IPR003591">
    <property type="entry name" value="Leu-rich_rpt_typical-subtyp"/>
</dbReference>
<comment type="cofactor">
    <cofactor evidence="1">
        <name>Mg(2+)</name>
        <dbReference type="ChEBI" id="CHEBI:18420"/>
    </cofactor>
</comment>
<dbReference type="PROSITE" id="PS00107">
    <property type="entry name" value="PROTEIN_KINASE_ATP"/>
    <property type="match status" value="1"/>
</dbReference>
<name>A0AAW0UUC0_SCYPA</name>
<feature type="domain" description="Roc" evidence="18">
    <location>
        <begin position="1153"/>
        <end position="1370"/>
    </location>
</feature>
<dbReference type="PROSITE" id="PS00108">
    <property type="entry name" value="PROTEIN_KINASE_ST"/>
    <property type="match status" value="1"/>
</dbReference>
<comment type="similarity">
    <text evidence="2">Belongs to the protein kinase superfamily. TKL Ser/Thr protein kinase family. ROCO subfamily.</text>
</comment>
<feature type="repeat" description="ANK" evidence="14">
    <location>
        <begin position="222"/>
        <end position="248"/>
    </location>
</feature>
<dbReference type="EMBL" id="JARAKH010000005">
    <property type="protein sequence ID" value="KAK8403729.1"/>
    <property type="molecule type" value="Genomic_DNA"/>
</dbReference>
<dbReference type="SUPFAM" id="SSF50978">
    <property type="entry name" value="WD40 repeat-like"/>
    <property type="match status" value="1"/>
</dbReference>
<dbReference type="Gene3D" id="3.80.10.10">
    <property type="entry name" value="Ribonuclease Inhibitor"/>
    <property type="match status" value="3"/>
</dbReference>
<dbReference type="PRINTS" id="PR00449">
    <property type="entry name" value="RASTRNSFRMNG"/>
</dbReference>
<dbReference type="PROSITE" id="PS50297">
    <property type="entry name" value="ANK_REP_REGION"/>
    <property type="match status" value="4"/>
</dbReference>
<keyword evidence="10 15" id="KW-0067">ATP-binding</keyword>
<feature type="repeat" description="ANK" evidence="14">
    <location>
        <begin position="464"/>
        <end position="496"/>
    </location>
</feature>
<evidence type="ECO:0000256" key="3">
    <source>
        <dbReference type="ARBA" id="ARBA00012513"/>
    </source>
</evidence>
<dbReference type="GO" id="GO:0006950">
    <property type="term" value="P:response to stress"/>
    <property type="evidence" value="ECO:0007669"/>
    <property type="project" value="UniProtKB-ARBA"/>
</dbReference>
<dbReference type="Gene3D" id="1.10.510.10">
    <property type="entry name" value="Transferase(Phosphotransferase) domain 1"/>
    <property type="match status" value="1"/>
</dbReference>
<dbReference type="PANTHER" id="PTHR24198">
    <property type="entry name" value="ANKYRIN REPEAT AND PROTEIN KINASE DOMAIN-CONTAINING PROTEIN"/>
    <property type="match status" value="1"/>
</dbReference>
<dbReference type="InterPro" id="IPR032675">
    <property type="entry name" value="LRR_dom_sf"/>
</dbReference>
<dbReference type="SUPFAM" id="SSF52540">
    <property type="entry name" value="P-loop containing nucleoside triphosphate hydrolases"/>
    <property type="match status" value="1"/>
</dbReference>
<keyword evidence="9" id="KW-0418">Kinase</keyword>
<feature type="compositionally biased region" description="Low complexity" evidence="16">
    <location>
        <begin position="804"/>
        <end position="816"/>
    </location>
</feature>
<comment type="caution">
    <text evidence="19">The sequence shown here is derived from an EMBL/GenBank/DDBJ whole genome shotgun (WGS) entry which is preliminary data.</text>
</comment>
<evidence type="ECO:0000313" key="20">
    <source>
        <dbReference type="Proteomes" id="UP001487740"/>
    </source>
</evidence>
<reference evidence="19 20" key="1">
    <citation type="submission" date="2023-03" db="EMBL/GenBank/DDBJ databases">
        <title>High-quality genome of Scylla paramamosain provides insights in environmental adaptation.</title>
        <authorList>
            <person name="Zhang L."/>
        </authorList>
    </citation>
    <scope>NUCLEOTIDE SEQUENCE [LARGE SCALE GENOMIC DNA]</scope>
    <source>
        <strain evidence="19">LZ_2023a</strain>
        <tissue evidence="19">Muscle</tissue>
    </source>
</reference>
<dbReference type="InterPro" id="IPR011009">
    <property type="entry name" value="Kinase-like_dom_sf"/>
</dbReference>
<comment type="catalytic activity">
    <reaction evidence="13">
        <text>L-seryl-[protein] + ATP = O-phospho-L-seryl-[protein] + ADP + H(+)</text>
        <dbReference type="Rhea" id="RHEA:17989"/>
        <dbReference type="Rhea" id="RHEA-COMP:9863"/>
        <dbReference type="Rhea" id="RHEA-COMP:11604"/>
        <dbReference type="ChEBI" id="CHEBI:15378"/>
        <dbReference type="ChEBI" id="CHEBI:29999"/>
        <dbReference type="ChEBI" id="CHEBI:30616"/>
        <dbReference type="ChEBI" id="CHEBI:83421"/>
        <dbReference type="ChEBI" id="CHEBI:456216"/>
        <dbReference type="EC" id="2.7.11.1"/>
    </reaction>
</comment>
<dbReference type="SMART" id="SM00220">
    <property type="entry name" value="S_TKc"/>
    <property type="match status" value="1"/>
</dbReference>
<feature type="domain" description="Protein kinase" evidence="17">
    <location>
        <begin position="2056"/>
        <end position="2356"/>
    </location>
</feature>
<evidence type="ECO:0000259" key="18">
    <source>
        <dbReference type="PROSITE" id="PS51424"/>
    </source>
</evidence>
<evidence type="ECO:0000256" key="5">
    <source>
        <dbReference type="ARBA" id="ARBA00022614"/>
    </source>
</evidence>
<feature type="compositionally biased region" description="Low complexity" evidence="16">
    <location>
        <begin position="1910"/>
        <end position="1923"/>
    </location>
</feature>
<dbReference type="Proteomes" id="UP001487740">
    <property type="component" value="Unassembled WGS sequence"/>
</dbReference>
<evidence type="ECO:0000256" key="2">
    <source>
        <dbReference type="ARBA" id="ARBA00008171"/>
    </source>
</evidence>
<dbReference type="InterPro" id="IPR056602">
    <property type="entry name" value="Beta-prop_LRRK2"/>
</dbReference>
<evidence type="ECO:0000256" key="4">
    <source>
        <dbReference type="ARBA" id="ARBA00022527"/>
    </source>
</evidence>
<evidence type="ECO:0000256" key="11">
    <source>
        <dbReference type="ARBA" id="ARBA00023043"/>
    </source>
</evidence>
<keyword evidence="4" id="KW-0723">Serine/threonine-protein kinase</keyword>
<feature type="region of interest" description="Disordered" evidence="16">
    <location>
        <begin position="782"/>
        <end position="835"/>
    </location>
</feature>
<protein>
    <recommendedName>
        <fullName evidence="3">non-specific serine/threonine protein kinase</fullName>
        <ecNumber evidence="3">2.7.11.1</ecNumber>
    </recommendedName>
</protein>
<dbReference type="InterPro" id="IPR020859">
    <property type="entry name" value="ROC"/>
</dbReference>
<dbReference type="Pfam" id="PF13855">
    <property type="entry name" value="LRR_8"/>
    <property type="match status" value="1"/>
</dbReference>
<dbReference type="PROSITE" id="PS50011">
    <property type="entry name" value="PROTEIN_KINASE_DOM"/>
    <property type="match status" value="1"/>
</dbReference>
<organism evidence="19 20">
    <name type="scientific">Scylla paramamosain</name>
    <name type="common">Mud crab</name>
    <dbReference type="NCBI Taxonomy" id="85552"/>
    <lineage>
        <taxon>Eukaryota</taxon>
        <taxon>Metazoa</taxon>
        <taxon>Ecdysozoa</taxon>
        <taxon>Arthropoda</taxon>
        <taxon>Crustacea</taxon>
        <taxon>Multicrustacea</taxon>
        <taxon>Malacostraca</taxon>
        <taxon>Eumalacostraca</taxon>
        <taxon>Eucarida</taxon>
        <taxon>Decapoda</taxon>
        <taxon>Pleocyemata</taxon>
        <taxon>Brachyura</taxon>
        <taxon>Eubrachyura</taxon>
        <taxon>Portunoidea</taxon>
        <taxon>Portunidae</taxon>
        <taxon>Portuninae</taxon>
        <taxon>Scylla</taxon>
    </lineage>
</organism>
<dbReference type="InterPro" id="IPR008271">
    <property type="entry name" value="Ser/Thr_kinase_AS"/>
</dbReference>
<dbReference type="InterPro" id="IPR000719">
    <property type="entry name" value="Prot_kinase_dom"/>
</dbReference>
<dbReference type="InterPro" id="IPR017441">
    <property type="entry name" value="Protein_kinase_ATP_BS"/>
</dbReference>
<dbReference type="PANTHER" id="PTHR24198:SF169">
    <property type="entry name" value="NON-SPECIFIC SERINE_THREONINE PROTEIN KINASE"/>
    <property type="match status" value="1"/>
</dbReference>
<dbReference type="SUPFAM" id="SSF48403">
    <property type="entry name" value="Ankyrin repeat"/>
    <property type="match status" value="2"/>
</dbReference>
<dbReference type="PROSITE" id="PS51424">
    <property type="entry name" value="ROC"/>
    <property type="match status" value="1"/>
</dbReference>
<dbReference type="InterPro" id="IPR001611">
    <property type="entry name" value="Leu-rich_rpt"/>
</dbReference>
<feature type="repeat" description="ANK" evidence="14">
    <location>
        <begin position="82"/>
        <end position="114"/>
    </location>
</feature>
<evidence type="ECO:0000256" key="15">
    <source>
        <dbReference type="PROSITE-ProRule" id="PRU10141"/>
    </source>
</evidence>
<dbReference type="Pfam" id="PF08477">
    <property type="entry name" value="Roc"/>
    <property type="match status" value="1"/>
</dbReference>
<dbReference type="Pfam" id="PF23748">
    <property type="entry name" value="Beta-prop_LRRK2"/>
    <property type="match status" value="1"/>
</dbReference>
<dbReference type="SUPFAM" id="SSF56112">
    <property type="entry name" value="Protein kinase-like (PK-like)"/>
    <property type="match status" value="1"/>
</dbReference>
<dbReference type="Gene3D" id="3.30.70.1390">
    <property type="entry name" value="ROC domain from the Parkinson's disease-associated leucine-rich repeat kinase 2"/>
    <property type="match status" value="1"/>
</dbReference>
<evidence type="ECO:0000256" key="12">
    <source>
        <dbReference type="ARBA" id="ARBA00047899"/>
    </source>
</evidence>
<evidence type="ECO:0000256" key="13">
    <source>
        <dbReference type="ARBA" id="ARBA00048679"/>
    </source>
</evidence>
<dbReference type="InterPro" id="IPR036322">
    <property type="entry name" value="WD40_repeat_dom_sf"/>
</dbReference>
<dbReference type="EC" id="2.7.11.1" evidence="3"/>
<dbReference type="InterPro" id="IPR001245">
    <property type="entry name" value="Ser-Thr/Tyr_kinase_cat_dom"/>
</dbReference>
<evidence type="ECO:0000256" key="16">
    <source>
        <dbReference type="SAM" id="MobiDB-lite"/>
    </source>
</evidence>
<keyword evidence="6" id="KW-0808">Transferase</keyword>
<dbReference type="InterPro" id="IPR036770">
    <property type="entry name" value="Ankyrin_rpt-contain_sf"/>
</dbReference>
<feature type="repeat" description="ANK" evidence="14">
    <location>
        <begin position="118"/>
        <end position="150"/>
    </location>
</feature>